<feature type="transmembrane region" description="Helical" evidence="1">
    <location>
        <begin position="71"/>
        <end position="90"/>
    </location>
</feature>
<feature type="domain" description="DUF1468" evidence="2">
    <location>
        <begin position="24"/>
        <end position="144"/>
    </location>
</feature>
<dbReference type="EMBL" id="JAHWQX010000002">
    <property type="protein sequence ID" value="MBW3097193.1"/>
    <property type="molecule type" value="Genomic_DNA"/>
</dbReference>
<keyword evidence="1" id="KW-0812">Transmembrane</keyword>
<protein>
    <submittedName>
        <fullName evidence="3">Tripartite tricarboxylate transporter TctB family protein</fullName>
    </submittedName>
</protein>
<keyword evidence="1" id="KW-1133">Transmembrane helix</keyword>
<evidence type="ECO:0000256" key="1">
    <source>
        <dbReference type="SAM" id="Phobius"/>
    </source>
</evidence>
<reference evidence="3" key="1">
    <citation type="submission" date="2021-07" db="EMBL/GenBank/DDBJ databases">
        <title>Pseudohoeflea marina sp. nov. a polyhydroxyalcanoate-producing bacterium.</title>
        <authorList>
            <person name="Zheng W."/>
            <person name="Yu S."/>
            <person name="Huang Y."/>
        </authorList>
    </citation>
    <scope>NUCLEOTIDE SEQUENCE</scope>
    <source>
        <strain evidence="3">DP4N28-3</strain>
    </source>
</reference>
<keyword evidence="1" id="KW-0472">Membrane</keyword>
<gene>
    <name evidence="3" type="ORF">KY465_07870</name>
</gene>
<organism evidence="3 4">
    <name type="scientific">Pseudohoeflea coraliihabitans</name>
    <dbReference type="NCBI Taxonomy" id="2860393"/>
    <lineage>
        <taxon>Bacteria</taxon>
        <taxon>Pseudomonadati</taxon>
        <taxon>Pseudomonadota</taxon>
        <taxon>Alphaproteobacteria</taxon>
        <taxon>Hyphomicrobiales</taxon>
        <taxon>Rhizobiaceae</taxon>
        <taxon>Pseudohoeflea</taxon>
    </lineage>
</organism>
<dbReference type="Proteomes" id="UP001430804">
    <property type="component" value="Unassembled WGS sequence"/>
</dbReference>
<feature type="transmembrane region" description="Helical" evidence="1">
    <location>
        <begin position="37"/>
        <end position="59"/>
    </location>
</feature>
<evidence type="ECO:0000313" key="3">
    <source>
        <dbReference type="EMBL" id="MBW3097193.1"/>
    </source>
</evidence>
<sequence length="153" mass="16804">MMSSSRLHKDAALGGFGVLIGAGLALEANRLGYPSKVFPLLVSITILLLSALIGLRAILQSRRFERPQERFLPTFRTFYVAFVAIIYVLLVEVIGFYPSSFLCVIIISILTDKKNISRNVLLKTACAAVVFLAAIYLIFSYGFGSTISDGMLF</sequence>
<comment type="caution">
    <text evidence="3">The sequence shown here is derived from an EMBL/GenBank/DDBJ whole genome shotgun (WGS) entry which is preliminary data.</text>
</comment>
<proteinExistence type="predicted"/>
<feature type="transmembrane region" description="Helical" evidence="1">
    <location>
        <begin position="124"/>
        <end position="143"/>
    </location>
</feature>
<dbReference type="Pfam" id="PF07331">
    <property type="entry name" value="TctB"/>
    <property type="match status" value="1"/>
</dbReference>
<dbReference type="RefSeq" id="WP_219201123.1">
    <property type="nucleotide sequence ID" value="NZ_JAHWQX010000002.1"/>
</dbReference>
<evidence type="ECO:0000313" key="4">
    <source>
        <dbReference type="Proteomes" id="UP001430804"/>
    </source>
</evidence>
<accession>A0ABS6WML2</accession>
<dbReference type="InterPro" id="IPR009936">
    <property type="entry name" value="DUF1468"/>
</dbReference>
<name>A0ABS6WML2_9HYPH</name>
<evidence type="ECO:0000259" key="2">
    <source>
        <dbReference type="Pfam" id="PF07331"/>
    </source>
</evidence>
<keyword evidence="4" id="KW-1185">Reference proteome</keyword>